<dbReference type="PANTHER" id="PTHR33452:SF1">
    <property type="entry name" value="INNER MEMBRANE PROTEIN YPHA-RELATED"/>
    <property type="match status" value="1"/>
</dbReference>
<sequence length="181" mass="18466">MASTDVRSTVTTPTSTGTDIALLVLRIGVGATMIQAGLRKAVDFDTVVGFMEAGGWRLPGLAAFMVTASETLGGIGLVLGVLTPLAATAVIAAMLDAWAVNVSGAAFWSEPFNVPFLVAIGATALLFAGAGAYSVDARVATRIRWSTRIAVILLAVAIVAAVVTWIALNGTNPIHLTTPTG</sequence>
<reference evidence="8" key="1">
    <citation type="submission" date="2006-06" db="EMBL/GenBank/DDBJ databases">
        <title>Complete sequence of chromosome of Mycobacterium sp. MCS.</title>
        <authorList>
            <consortium name="US DOE Joint Genome Institute"/>
            <person name="Copeland A."/>
            <person name="Lucas S."/>
            <person name="Lapidus A."/>
            <person name="Barry K."/>
            <person name="Detter J.C."/>
            <person name="Glavina del Rio T."/>
            <person name="Hammon N."/>
            <person name="Israni S."/>
            <person name="Dalin E."/>
            <person name="Tice H."/>
            <person name="Pitluck S."/>
            <person name="Martinez M."/>
            <person name="Schmutz J."/>
            <person name="Larimer F."/>
            <person name="Land M."/>
            <person name="Hauser L."/>
            <person name="Kyrpides N."/>
            <person name="Kim E."/>
            <person name="Miller C.D."/>
            <person name="Hughes J.E."/>
            <person name="Anderson A.J."/>
            <person name="Sims R.C."/>
            <person name="Richardson P."/>
        </authorList>
    </citation>
    <scope>NUCLEOTIDE SEQUENCE [LARGE SCALE GENOMIC DNA]</scope>
    <source>
        <strain evidence="8">MCS</strain>
    </source>
</reference>
<dbReference type="InterPro" id="IPR051907">
    <property type="entry name" value="DoxX-like_oxidoreductase"/>
</dbReference>
<evidence type="ECO:0000313" key="8">
    <source>
        <dbReference type="EMBL" id="ABG10170.1"/>
    </source>
</evidence>
<dbReference type="EMBL" id="CP000384">
    <property type="protein sequence ID" value="ABG10170.1"/>
    <property type="molecule type" value="Genomic_DNA"/>
</dbReference>
<comment type="similarity">
    <text evidence="2">Belongs to the DoxX family.</text>
</comment>
<dbReference type="GO" id="GO:0005886">
    <property type="term" value="C:plasma membrane"/>
    <property type="evidence" value="ECO:0007669"/>
    <property type="project" value="UniProtKB-SubCell"/>
</dbReference>
<feature type="transmembrane region" description="Helical" evidence="7">
    <location>
        <begin position="147"/>
        <end position="168"/>
    </location>
</feature>
<evidence type="ECO:0000256" key="3">
    <source>
        <dbReference type="ARBA" id="ARBA00022475"/>
    </source>
</evidence>
<keyword evidence="3" id="KW-1003">Cell membrane</keyword>
<evidence type="ECO:0000256" key="4">
    <source>
        <dbReference type="ARBA" id="ARBA00022692"/>
    </source>
</evidence>
<keyword evidence="6 7" id="KW-0472">Membrane</keyword>
<organism evidence="8">
    <name type="scientific">Mycobacterium sp. (strain MCS)</name>
    <dbReference type="NCBI Taxonomy" id="164756"/>
    <lineage>
        <taxon>Bacteria</taxon>
        <taxon>Bacillati</taxon>
        <taxon>Actinomycetota</taxon>
        <taxon>Actinomycetes</taxon>
        <taxon>Mycobacteriales</taxon>
        <taxon>Mycobacteriaceae</taxon>
        <taxon>Mycobacterium</taxon>
    </lineage>
</organism>
<dbReference type="Pfam" id="PF07681">
    <property type="entry name" value="DoxX"/>
    <property type="match status" value="1"/>
</dbReference>
<dbReference type="InterPro" id="IPR032808">
    <property type="entry name" value="DoxX"/>
</dbReference>
<name>A0A5Q5BP08_MYCSS</name>
<keyword evidence="5 7" id="KW-1133">Transmembrane helix</keyword>
<proteinExistence type="inferred from homology"/>
<dbReference type="AlphaFoldDB" id="A0A5Q5BP08"/>
<feature type="transmembrane region" description="Helical" evidence="7">
    <location>
        <begin position="114"/>
        <end position="135"/>
    </location>
</feature>
<dbReference type="PANTHER" id="PTHR33452">
    <property type="entry name" value="OXIDOREDUCTASE CATD-RELATED"/>
    <property type="match status" value="1"/>
</dbReference>
<dbReference type="KEGG" id="mmc:Mmcs_4065"/>
<evidence type="ECO:0000256" key="2">
    <source>
        <dbReference type="ARBA" id="ARBA00006679"/>
    </source>
</evidence>
<protein>
    <submittedName>
        <fullName evidence="8">DoxX</fullName>
    </submittedName>
</protein>
<accession>A0A5Q5BP08</accession>
<gene>
    <name evidence="8" type="ordered locus">Mmcs_4065</name>
</gene>
<evidence type="ECO:0000256" key="6">
    <source>
        <dbReference type="ARBA" id="ARBA00023136"/>
    </source>
</evidence>
<evidence type="ECO:0000256" key="7">
    <source>
        <dbReference type="SAM" id="Phobius"/>
    </source>
</evidence>
<keyword evidence="4 7" id="KW-0812">Transmembrane</keyword>
<comment type="subcellular location">
    <subcellularLocation>
        <location evidence="1">Cell membrane</location>
        <topology evidence="1">Multi-pass membrane protein</topology>
    </subcellularLocation>
</comment>
<evidence type="ECO:0000256" key="1">
    <source>
        <dbReference type="ARBA" id="ARBA00004651"/>
    </source>
</evidence>
<evidence type="ECO:0000256" key="5">
    <source>
        <dbReference type="ARBA" id="ARBA00022989"/>
    </source>
</evidence>